<dbReference type="InterPro" id="IPR017972">
    <property type="entry name" value="Cyt_P450_CS"/>
</dbReference>
<dbReference type="GO" id="GO:0016705">
    <property type="term" value="F:oxidoreductase activity, acting on paired donors, with incorporation or reduction of molecular oxygen"/>
    <property type="evidence" value="ECO:0007669"/>
    <property type="project" value="InterPro"/>
</dbReference>
<keyword evidence="8" id="KW-0812">Transmembrane</keyword>
<accession>A0AA39X6U8</accession>
<dbReference type="GO" id="GO:0004497">
    <property type="term" value="F:monooxygenase activity"/>
    <property type="evidence" value="ECO:0007669"/>
    <property type="project" value="UniProtKB-KW"/>
</dbReference>
<keyword evidence="8" id="KW-0472">Membrane</keyword>
<evidence type="ECO:0000256" key="8">
    <source>
        <dbReference type="SAM" id="Phobius"/>
    </source>
</evidence>
<dbReference type="SUPFAM" id="SSF48264">
    <property type="entry name" value="Cytochrome P450"/>
    <property type="match status" value="1"/>
</dbReference>
<dbReference type="Gene3D" id="1.10.630.10">
    <property type="entry name" value="Cytochrome P450"/>
    <property type="match status" value="1"/>
</dbReference>
<evidence type="ECO:0000256" key="2">
    <source>
        <dbReference type="ARBA" id="ARBA00010617"/>
    </source>
</evidence>
<dbReference type="PANTHER" id="PTHR24305">
    <property type="entry name" value="CYTOCHROME P450"/>
    <property type="match status" value="1"/>
</dbReference>
<dbReference type="InterPro" id="IPR050121">
    <property type="entry name" value="Cytochrome_P450_monoxygenase"/>
</dbReference>
<dbReference type="InterPro" id="IPR001128">
    <property type="entry name" value="Cyt_P450"/>
</dbReference>
<name>A0AA39X6U8_9PEZI</name>
<comment type="similarity">
    <text evidence="2 7">Belongs to the cytochrome P450 family.</text>
</comment>
<evidence type="ECO:0000256" key="4">
    <source>
        <dbReference type="ARBA" id="ARBA00022723"/>
    </source>
</evidence>
<keyword evidence="8" id="KW-1133">Transmembrane helix</keyword>
<evidence type="ECO:0000256" key="3">
    <source>
        <dbReference type="ARBA" id="ARBA00022617"/>
    </source>
</evidence>
<comment type="cofactor">
    <cofactor evidence="1 6">
        <name>heme</name>
        <dbReference type="ChEBI" id="CHEBI:30413"/>
    </cofactor>
</comment>
<feature type="transmembrane region" description="Helical" evidence="8">
    <location>
        <begin position="39"/>
        <end position="56"/>
    </location>
</feature>
<evidence type="ECO:0000256" key="1">
    <source>
        <dbReference type="ARBA" id="ARBA00001971"/>
    </source>
</evidence>
<dbReference type="Pfam" id="PF00067">
    <property type="entry name" value="p450"/>
    <property type="match status" value="1"/>
</dbReference>
<dbReference type="PANTHER" id="PTHR24305:SF166">
    <property type="entry name" value="CYTOCHROME P450 12A4, MITOCHONDRIAL-RELATED"/>
    <property type="match status" value="1"/>
</dbReference>
<keyword evidence="4 6" id="KW-0479">Metal-binding</keyword>
<dbReference type="GO" id="GO:0005506">
    <property type="term" value="F:iron ion binding"/>
    <property type="evidence" value="ECO:0007669"/>
    <property type="project" value="InterPro"/>
</dbReference>
<dbReference type="Proteomes" id="UP001174934">
    <property type="component" value="Unassembled WGS sequence"/>
</dbReference>
<evidence type="ECO:0000256" key="6">
    <source>
        <dbReference type="PIRSR" id="PIRSR602401-1"/>
    </source>
</evidence>
<dbReference type="EMBL" id="JAULSR010000002">
    <property type="protein sequence ID" value="KAK0628381.1"/>
    <property type="molecule type" value="Genomic_DNA"/>
</dbReference>
<reference evidence="9" key="1">
    <citation type="submission" date="2023-06" db="EMBL/GenBank/DDBJ databases">
        <title>Genome-scale phylogeny and comparative genomics of the fungal order Sordariales.</title>
        <authorList>
            <consortium name="Lawrence Berkeley National Laboratory"/>
            <person name="Hensen N."/>
            <person name="Bonometti L."/>
            <person name="Westerberg I."/>
            <person name="Brannstrom I.O."/>
            <person name="Guillou S."/>
            <person name="Cros-Aarteil S."/>
            <person name="Calhoun S."/>
            <person name="Haridas S."/>
            <person name="Kuo A."/>
            <person name="Mondo S."/>
            <person name="Pangilinan J."/>
            <person name="Riley R."/>
            <person name="LaButti K."/>
            <person name="Andreopoulos B."/>
            <person name="Lipzen A."/>
            <person name="Chen C."/>
            <person name="Yanf M."/>
            <person name="Daum C."/>
            <person name="Ng V."/>
            <person name="Clum A."/>
            <person name="Steindorff A."/>
            <person name="Ohm R."/>
            <person name="Martin F."/>
            <person name="Silar P."/>
            <person name="Natvig D."/>
            <person name="Lalanne C."/>
            <person name="Gautier V."/>
            <person name="Ament-velasquez S.L."/>
            <person name="Kruys A."/>
            <person name="Hutchinson M.I."/>
            <person name="Powell A.J."/>
            <person name="Barry K."/>
            <person name="Miller A.N."/>
            <person name="Grigoriev I.V."/>
            <person name="Debuchy R."/>
            <person name="Gladieux P."/>
            <person name="Thoren M.H."/>
            <person name="Johannesson H."/>
        </authorList>
    </citation>
    <scope>NUCLEOTIDE SEQUENCE</scope>
    <source>
        <strain evidence="9">SMH3391-2</strain>
    </source>
</reference>
<comment type="caution">
    <text evidence="9">The sequence shown here is derived from an EMBL/GenBank/DDBJ whole genome shotgun (WGS) entry which is preliminary data.</text>
</comment>
<evidence type="ECO:0000313" key="10">
    <source>
        <dbReference type="Proteomes" id="UP001174934"/>
    </source>
</evidence>
<dbReference type="PROSITE" id="PS00086">
    <property type="entry name" value="CYTOCHROME_P450"/>
    <property type="match status" value="1"/>
</dbReference>
<dbReference type="PRINTS" id="PR00385">
    <property type="entry name" value="P450"/>
</dbReference>
<dbReference type="PRINTS" id="PR00463">
    <property type="entry name" value="EP450I"/>
</dbReference>
<evidence type="ECO:0000256" key="7">
    <source>
        <dbReference type="RuleBase" id="RU000461"/>
    </source>
</evidence>
<proteinExistence type="inferred from homology"/>
<keyword evidence="7" id="KW-0503">Monooxygenase</keyword>
<keyword evidence="3 6" id="KW-0349">Heme</keyword>
<dbReference type="InterPro" id="IPR002401">
    <property type="entry name" value="Cyt_P450_E_grp-I"/>
</dbReference>
<feature type="binding site" description="axial binding residue" evidence="6">
    <location>
        <position position="432"/>
    </location>
    <ligand>
        <name>heme</name>
        <dbReference type="ChEBI" id="CHEBI:30413"/>
    </ligand>
    <ligandPart>
        <name>Fe</name>
        <dbReference type="ChEBI" id="CHEBI:18248"/>
    </ligandPart>
</feature>
<organism evidence="9 10">
    <name type="scientific">Bombardia bombarda</name>
    <dbReference type="NCBI Taxonomy" id="252184"/>
    <lineage>
        <taxon>Eukaryota</taxon>
        <taxon>Fungi</taxon>
        <taxon>Dikarya</taxon>
        <taxon>Ascomycota</taxon>
        <taxon>Pezizomycotina</taxon>
        <taxon>Sordariomycetes</taxon>
        <taxon>Sordariomycetidae</taxon>
        <taxon>Sordariales</taxon>
        <taxon>Lasiosphaeriaceae</taxon>
        <taxon>Bombardia</taxon>
    </lineage>
</organism>
<dbReference type="GO" id="GO:0020037">
    <property type="term" value="F:heme binding"/>
    <property type="evidence" value="ECO:0007669"/>
    <property type="project" value="InterPro"/>
</dbReference>
<gene>
    <name evidence="9" type="ORF">B0T17DRAFT_588512</name>
</gene>
<protein>
    <submittedName>
        <fullName evidence="9">Cytochrome P450</fullName>
    </submittedName>
</protein>
<keyword evidence="10" id="KW-1185">Reference proteome</keyword>
<keyword evidence="5 6" id="KW-0408">Iron</keyword>
<evidence type="ECO:0000313" key="9">
    <source>
        <dbReference type="EMBL" id="KAK0628381.1"/>
    </source>
</evidence>
<sequence length="498" mass="56874">MSSSLAVLSATSFSLFILWVVYCGYCLYSNYVEARKIGVLIRVIRISHLNYLWLLIDKRVISMVKQLPGPLGDNSFTRYNYRGWHEHDSTRSHDEMGDAFVVVTPDQNWLYLANPDALTDTCACNKSLNEQCNAVVWTEAASLTTEMARYWSDKQCFSTVAEDVRTLSLHILCRACFGKSFPFVGHDQVEENSPSASFRRSLLTIIDHALLILALGPKFFNKPWLPRRLRRLGEACATFKDHMTRLYHDEQRTILNDYKADSSTTLVASLIRASQHRQAGEGALTEAEIYGTMFVFSFAGHDTTSHALTFAMFYLAANPAVQAWLKEELVRVLGDRPCYEWDYHADFPRLQRCLAILCETLRLKTPVAESLRVEDKTHLVIPAGTLIIPSYVHVQKHTKYWGSEWKPSRWISSTSGQRQFPFLGWSEGARDCPGKKFSHVEWVATMAALFRDWKVDPLRYGQETSEDAQKRVLDMIETNTGYGELLLQLNDPERTPLV</sequence>
<evidence type="ECO:0000256" key="5">
    <source>
        <dbReference type="ARBA" id="ARBA00023004"/>
    </source>
</evidence>
<keyword evidence="7" id="KW-0560">Oxidoreductase</keyword>
<dbReference type="InterPro" id="IPR036396">
    <property type="entry name" value="Cyt_P450_sf"/>
</dbReference>
<dbReference type="AlphaFoldDB" id="A0AA39X6U8"/>